<protein>
    <submittedName>
        <fullName evidence="4">Heme-binding protein</fullName>
    </submittedName>
</protein>
<keyword evidence="3" id="KW-0732">Signal</keyword>
<feature type="chain" id="PRO_5001956506" evidence="3">
    <location>
        <begin position="24"/>
        <end position="293"/>
    </location>
</feature>
<reference evidence="4 5" key="1">
    <citation type="submission" date="2014-08" db="EMBL/GenBank/DDBJ databases">
        <title>Porphyromonas gulae strain:COT-052_OH1451 Genome sequencing.</title>
        <authorList>
            <person name="Wallis C."/>
            <person name="Deusch O."/>
            <person name="O'Flynn C."/>
            <person name="Davis I."/>
            <person name="Jospin G."/>
            <person name="Darling A.E."/>
            <person name="Coil D.A."/>
            <person name="Alexiev A."/>
            <person name="Horsfall A."/>
            <person name="Kirkwood N."/>
            <person name="Harris S."/>
            <person name="Eisen J.A."/>
        </authorList>
    </citation>
    <scope>NUCLEOTIDE SEQUENCE [LARGE SCALE GENOMIC DNA]</scope>
    <source>
        <strain evidence="5">COT-052 OH1451</strain>
    </source>
</reference>
<accession>A0A099WSN1</accession>
<evidence type="ECO:0000256" key="1">
    <source>
        <dbReference type="PIRSR" id="PIRSR033579-1"/>
    </source>
</evidence>
<dbReference type="CDD" id="cd03413">
    <property type="entry name" value="CbiK_C"/>
    <property type="match status" value="1"/>
</dbReference>
<dbReference type="Gene3D" id="3.40.50.1400">
    <property type="match status" value="2"/>
</dbReference>
<feature type="active site" description="Proton acceptor" evidence="1">
    <location>
        <position position="174"/>
    </location>
</feature>
<dbReference type="OrthoDB" id="9770331at2"/>
<dbReference type="GeneID" id="57239347"/>
<evidence type="ECO:0000256" key="2">
    <source>
        <dbReference type="PIRSR" id="PIRSR033579-3"/>
    </source>
</evidence>
<evidence type="ECO:0000313" key="4">
    <source>
        <dbReference type="EMBL" id="KGN83915.1"/>
    </source>
</evidence>
<name>A0A099WSN1_9PORP</name>
<organism evidence="4 5">
    <name type="scientific">Porphyromonas gulae</name>
    <dbReference type="NCBI Taxonomy" id="111105"/>
    <lineage>
        <taxon>Bacteria</taxon>
        <taxon>Pseudomonadati</taxon>
        <taxon>Bacteroidota</taxon>
        <taxon>Bacteroidia</taxon>
        <taxon>Bacteroidales</taxon>
        <taxon>Porphyromonadaceae</taxon>
        <taxon>Porphyromonas</taxon>
    </lineage>
</organism>
<dbReference type="InterPro" id="IPR010388">
    <property type="entry name" value="Anaerobic_Co-chelatase"/>
</dbReference>
<dbReference type="Proteomes" id="UP000030130">
    <property type="component" value="Unassembled WGS sequence"/>
</dbReference>
<feature type="binding site" evidence="2">
    <location>
        <position position="236"/>
    </location>
    <ligand>
        <name>Co(2+)</name>
        <dbReference type="ChEBI" id="CHEBI:48828"/>
    </ligand>
</feature>
<dbReference type="AlphaFoldDB" id="A0A099WSN1"/>
<dbReference type="GO" id="GO:0019251">
    <property type="term" value="P:anaerobic cobalamin biosynthetic process"/>
    <property type="evidence" value="ECO:0007669"/>
    <property type="project" value="InterPro"/>
</dbReference>
<dbReference type="CDD" id="cd03412">
    <property type="entry name" value="CbiK_N"/>
    <property type="match status" value="1"/>
</dbReference>
<keyword evidence="2" id="KW-0479">Metal-binding</keyword>
<dbReference type="STRING" id="111105.HR09_06960"/>
<keyword evidence="2" id="KW-0170">Cobalt</keyword>
<evidence type="ECO:0000256" key="3">
    <source>
        <dbReference type="SAM" id="SignalP"/>
    </source>
</evidence>
<proteinExistence type="predicted"/>
<sequence>MKRLILATLGLMAIAMLSCSNNNKDLENKGEATLLVTFGSSYKAPRETYAKIEKTFAAAYPDQKISWTYTSSIIRKILAQQGIYIDAPDEALEKLARLGYKKINVQSLHVIPGREYDEMLDFVNKFKAAHTDITVKIGTPLFDTDEDMREMAEILHKRFQQTIEKGEAVVFMGHGTEHAANDRYGRINKIMKNYSKFMIVGTVESDPSIEDVIAELKETGATAVTMMPLMSVAGDHATNDMAGDEDDSWKTLLTNAGYTVSIDKLDNGNFSALGDIEEIRNIWLKHMKAASAR</sequence>
<dbReference type="RefSeq" id="WP_039418429.1">
    <property type="nucleotide sequence ID" value="NZ_JRAI01000081.1"/>
</dbReference>
<dbReference type="GO" id="GO:0046872">
    <property type="term" value="F:metal ion binding"/>
    <property type="evidence" value="ECO:0007669"/>
    <property type="project" value="UniProtKB-KW"/>
</dbReference>
<dbReference type="EMBL" id="JRAI01000081">
    <property type="protein sequence ID" value="KGN83915.1"/>
    <property type="molecule type" value="Genomic_DNA"/>
</dbReference>
<feature type="signal peptide" evidence="3">
    <location>
        <begin position="1"/>
        <end position="23"/>
    </location>
</feature>
<feature type="binding site" evidence="2">
    <location>
        <position position="174"/>
    </location>
    <ligand>
        <name>Co(2+)</name>
        <dbReference type="ChEBI" id="CHEBI:48828"/>
    </ligand>
</feature>
<dbReference type="GO" id="GO:0016852">
    <property type="term" value="F:sirohydrochlorin cobaltochelatase activity"/>
    <property type="evidence" value="ECO:0007669"/>
    <property type="project" value="InterPro"/>
</dbReference>
<dbReference type="Pfam" id="PF06180">
    <property type="entry name" value="CbiK"/>
    <property type="match status" value="1"/>
</dbReference>
<evidence type="ECO:0000313" key="5">
    <source>
        <dbReference type="Proteomes" id="UP000030130"/>
    </source>
</evidence>
<dbReference type="SUPFAM" id="SSF53800">
    <property type="entry name" value="Chelatase"/>
    <property type="match status" value="1"/>
</dbReference>
<dbReference type="PROSITE" id="PS51257">
    <property type="entry name" value="PROKAR_LIPOPROTEIN"/>
    <property type="match status" value="1"/>
</dbReference>
<dbReference type="eggNOG" id="COG4822">
    <property type="taxonomic scope" value="Bacteria"/>
</dbReference>
<gene>
    <name evidence="4" type="ORF">HR08_09865</name>
</gene>
<comment type="caution">
    <text evidence="4">The sequence shown here is derived from an EMBL/GenBank/DDBJ whole genome shotgun (WGS) entry which is preliminary data.</text>
</comment>
<dbReference type="PIRSF" id="PIRSF033579">
    <property type="entry name" value="Anaer_Co_chel"/>
    <property type="match status" value="1"/>
</dbReference>
<feature type="binding site" evidence="2">
    <location>
        <position position="204"/>
    </location>
    <ligand>
        <name>Co(2+)</name>
        <dbReference type="ChEBI" id="CHEBI:48828"/>
    </ligand>
</feature>